<gene>
    <name evidence="4" type="ORF">PUMCH_004086</name>
</gene>
<proteinExistence type="predicted"/>
<evidence type="ECO:0000256" key="1">
    <source>
        <dbReference type="ARBA" id="ARBA00004325"/>
    </source>
</evidence>
<evidence type="ECO:0000313" key="5">
    <source>
        <dbReference type="Proteomes" id="UP001338582"/>
    </source>
</evidence>
<comment type="subcellular location">
    <subcellularLocation>
        <location evidence="1">Mitochondrion membrane</location>
    </subcellularLocation>
</comment>
<dbReference type="GeneID" id="88175148"/>
<dbReference type="PANTHER" id="PTHR28074">
    <property type="entry name" value="ATP SYNTHASE SUBUNIT K, MITOCHONDRIAL"/>
    <property type="match status" value="1"/>
</dbReference>
<keyword evidence="3" id="KW-0472">Membrane</keyword>
<protein>
    <recommendedName>
        <fullName evidence="6">ATP synthase subunit K, mitochondrial</fullName>
    </recommendedName>
</protein>
<dbReference type="InterPro" id="IPR021278">
    <property type="entry name" value="ATP19"/>
</dbReference>
<dbReference type="Proteomes" id="UP001338582">
    <property type="component" value="Chromosome 5"/>
</dbReference>
<name>A0AAX4HE21_9ASCO</name>
<organism evidence="4 5">
    <name type="scientific">Australozyma saopauloensis</name>
    <dbReference type="NCBI Taxonomy" id="291208"/>
    <lineage>
        <taxon>Eukaryota</taxon>
        <taxon>Fungi</taxon>
        <taxon>Dikarya</taxon>
        <taxon>Ascomycota</taxon>
        <taxon>Saccharomycotina</taxon>
        <taxon>Pichiomycetes</taxon>
        <taxon>Metschnikowiaceae</taxon>
        <taxon>Australozyma</taxon>
    </lineage>
</organism>
<dbReference type="Pfam" id="PF11022">
    <property type="entry name" value="ATP19"/>
    <property type="match status" value="1"/>
</dbReference>
<dbReference type="GO" id="GO:0015986">
    <property type="term" value="P:proton motive force-driven ATP synthesis"/>
    <property type="evidence" value="ECO:0007669"/>
    <property type="project" value="TreeGrafter"/>
</dbReference>
<dbReference type="GO" id="GO:0031966">
    <property type="term" value="C:mitochondrial membrane"/>
    <property type="evidence" value="ECO:0007669"/>
    <property type="project" value="UniProtKB-SubCell"/>
</dbReference>
<dbReference type="AlphaFoldDB" id="A0AAX4HE21"/>
<dbReference type="EMBL" id="CP138898">
    <property type="protein sequence ID" value="WPK26726.1"/>
    <property type="molecule type" value="Genomic_DNA"/>
</dbReference>
<keyword evidence="5" id="KW-1185">Reference proteome</keyword>
<keyword evidence="2" id="KW-0496">Mitochondrion</keyword>
<dbReference type="PANTHER" id="PTHR28074:SF1">
    <property type="entry name" value="ATP SYNTHASE SUBUNIT K, MITOCHONDRIAL"/>
    <property type="match status" value="1"/>
</dbReference>
<sequence>MGAAYTILGRSVPPHYLALATIGAVGLVVAPKPWGNAKEAHAPINASSPEEEKFVKEFVAKHSEKH</sequence>
<dbReference type="RefSeq" id="XP_062879106.1">
    <property type="nucleotide sequence ID" value="XM_063023036.1"/>
</dbReference>
<evidence type="ECO:0000313" key="4">
    <source>
        <dbReference type="EMBL" id="WPK26726.1"/>
    </source>
</evidence>
<reference evidence="4 5" key="1">
    <citation type="submission" date="2023-10" db="EMBL/GenBank/DDBJ databases">
        <title>Draft Genome Sequence of Candida saopaulonensis from a very Premature Infant with Sepsis.</title>
        <authorList>
            <person name="Ning Y."/>
            <person name="Dai R."/>
            <person name="Xiao M."/>
            <person name="Xu Y."/>
            <person name="Yan Q."/>
            <person name="Zhang L."/>
        </authorList>
    </citation>
    <scope>NUCLEOTIDE SEQUENCE [LARGE SCALE GENOMIC DNA]</scope>
    <source>
        <strain evidence="4 5">19XY460</strain>
    </source>
</reference>
<evidence type="ECO:0008006" key="6">
    <source>
        <dbReference type="Google" id="ProtNLM"/>
    </source>
</evidence>
<accession>A0AAX4HE21</accession>
<evidence type="ECO:0000256" key="3">
    <source>
        <dbReference type="ARBA" id="ARBA00023136"/>
    </source>
</evidence>
<evidence type="ECO:0000256" key="2">
    <source>
        <dbReference type="ARBA" id="ARBA00023128"/>
    </source>
</evidence>
<dbReference type="KEGG" id="asau:88175148"/>